<protein>
    <submittedName>
        <fullName evidence="3">Uncharacterized protein</fullName>
    </submittedName>
</protein>
<evidence type="ECO:0000256" key="1">
    <source>
        <dbReference type="SAM" id="MobiDB-lite"/>
    </source>
</evidence>
<name>A0A4R2EKG7_9BACT</name>
<dbReference type="AlphaFoldDB" id="A0A4R2EKG7"/>
<reference evidence="3 4" key="1">
    <citation type="submission" date="2019-03" db="EMBL/GenBank/DDBJ databases">
        <title>Genomic Encyclopedia of Archaeal and Bacterial Type Strains, Phase II (KMG-II): from individual species to whole genera.</title>
        <authorList>
            <person name="Goeker M."/>
        </authorList>
    </citation>
    <scope>NUCLEOTIDE SEQUENCE [LARGE SCALE GENOMIC DNA]</scope>
    <source>
        <strain evidence="3 4">RL-C</strain>
    </source>
</reference>
<keyword evidence="2" id="KW-1133">Transmembrane helix</keyword>
<organism evidence="3 4">
    <name type="scientific">Acetobacteroides hydrogenigenes</name>
    <dbReference type="NCBI Taxonomy" id="979970"/>
    <lineage>
        <taxon>Bacteria</taxon>
        <taxon>Pseudomonadati</taxon>
        <taxon>Bacteroidota</taxon>
        <taxon>Bacteroidia</taxon>
        <taxon>Bacteroidales</taxon>
        <taxon>Rikenellaceae</taxon>
        <taxon>Acetobacteroides</taxon>
    </lineage>
</organism>
<keyword evidence="2" id="KW-0812">Transmembrane</keyword>
<gene>
    <name evidence="3" type="ORF">CLV25_11276</name>
</gene>
<evidence type="ECO:0000313" key="3">
    <source>
        <dbReference type="EMBL" id="TCN64749.1"/>
    </source>
</evidence>
<comment type="caution">
    <text evidence="3">The sequence shown here is derived from an EMBL/GenBank/DDBJ whole genome shotgun (WGS) entry which is preliminary data.</text>
</comment>
<dbReference type="RefSeq" id="WP_131839890.1">
    <property type="nucleotide sequence ID" value="NZ_SLWB01000012.1"/>
</dbReference>
<accession>A0A4R2EKG7</accession>
<evidence type="ECO:0000256" key="2">
    <source>
        <dbReference type="SAM" id="Phobius"/>
    </source>
</evidence>
<dbReference type="Proteomes" id="UP000294830">
    <property type="component" value="Unassembled WGS sequence"/>
</dbReference>
<dbReference type="EMBL" id="SLWB01000012">
    <property type="protein sequence ID" value="TCN64749.1"/>
    <property type="molecule type" value="Genomic_DNA"/>
</dbReference>
<feature type="region of interest" description="Disordered" evidence="1">
    <location>
        <begin position="1"/>
        <end position="33"/>
    </location>
</feature>
<keyword evidence="4" id="KW-1185">Reference proteome</keyword>
<keyword evidence="2" id="KW-0472">Membrane</keyword>
<proteinExistence type="predicted"/>
<dbReference type="OrthoDB" id="610933at2"/>
<feature type="compositionally biased region" description="Basic and acidic residues" evidence="1">
    <location>
        <begin position="1"/>
        <end position="19"/>
    </location>
</feature>
<feature type="transmembrane region" description="Helical" evidence="2">
    <location>
        <begin position="49"/>
        <end position="68"/>
    </location>
</feature>
<evidence type="ECO:0000313" key="4">
    <source>
        <dbReference type="Proteomes" id="UP000294830"/>
    </source>
</evidence>
<sequence length="375" mass="43409">MFENQDKNRKDEGNAKHVPEGSPNSWTGPPNEQDLNKKRYAVKLIEKRTGLLILAASLMFILVSVYFISQKNLYVYRDVWQVLAFSKNVDAFEFDSYKTIQNSVGFELLSDKFKRKKGFYGIQYNPKKRHLTVYANDSAVTEKSIRKILHTKAKSAVGYPDDSSKHLFRYRLTIENYYDSFDGLILKNKLQSMKGVYYIESTFKNDLYVDIFGNKGLNIDSLKARIENPTVVMPLKKKLTEVSTDYAVNTVDITNADSQRGRILNKIFIKDDFESSTPISDSRRLDTLKLAMKKFPFGRKLTFSSFRNDIEIERFHIQSIKATNTRGPELEIVFESKRPSDKEKLFLLLNRPSFTHMSKGKKKAVENPYVFAKKN</sequence>